<protein>
    <submittedName>
        <fullName evidence="1">Uncharacterized protein</fullName>
    </submittedName>
</protein>
<dbReference type="RefSeq" id="XP_068139120.1">
    <property type="nucleotide sequence ID" value="XM_068283019.1"/>
</dbReference>
<reference evidence="1 2" key="1">
    <citation type="journal article" date="2016" name="PLoS ONE">
        <title>Sequence Assembly of Yarrowia lipolytica Strain W29/CLIB89 Shows Transposable Element Diversity.</title>
        <authorList>
            <person name="Magnan C."/>
            <person name="Yu J."/>
            <person name="Chang I."/>
            <person name="Jahn E."/>
            <person name="Kanomata Y."/>
            <person name="Wu J."/>
            <person name="Zeller M."/>
            <person name="Oakes M."/>
            <person name="Baldi P."/>
            <person name="Sandmeyer S."/>
        </authorList>
    </citation>
    <scope>NUCLEOTIDE SEQUENCE [LARGE SCALE GENOMIC DNA]</scope>
    <source>
        <strain evidence="2">CLIB89(W29)</strain>
    </source>
</reference>
<dbReference type="AlphaFoldDB" id="A0A1D8NIQ3"/>
<dbReference type="EMBL" id="CP017557">
    <property type="protein sequence ID" value="AOW05495.1"/>
    <property type="molecule type" value="Genomic_DNA"/>
</dbReference>
<dbReference type="Proteomes" id="UP000182444">
    <property type="component" value="Chromosome 1E"/>
</dbReference>
<proteinExistence type="predicted"/>
<name>A0A1D8NIQ3_YARLL</name>
<organism evidence="1 2">
    <name type="scientific">Yarrowia lipolytica</name>
    <name type="common">Candida lipolytica</name>
    <dbReference type="NCBI Taxonomy" id="4952"/>
    <lineage>
        <taxon>Eukaryota</taxon>
        <taxon>Fungi</taxon>
        <taxon>Dikarya</taxon>
        <taxon>Ascomycota</taxon>
        <taxon>Saccharomycotina</taxon>
        <taxon>Dipodascomycetes</taxon>
        <taxon>Dipodascales</taxon>
        <taxon>Dipodascales incertae sedis</taxon>
        <taxon>Yarrowia</taxon>
    </lineage>
</organism>
<dbReference type="VEuPathDB" id="FungiDB:YALI1_E19563g"/>
<sequence length="163" mass="19112">MCGVQPELRRPGRLGSIPLVPLYQLRRVFFPSKAGKNFSLVWKTGPFPPGDFFFFFFFCLPSQTYNFIFFGVNENVTLTCPTLCSVHPHLGARSMHVTHIGFWWKRKWHRTRVEQEEDGWLRSDLFEWRANYRYRVTLTDVASAYTPTNRDITMTHSTAHVSC</sequence>
<gene>
    <name evidence="1" type="ORF">YALI1_E19563g</name>
</gene>
<accession>A0A1D8NIQ3</accession>
<evidence type="ECO:0000313" key="2">
    <source>
        <dbReference type="Proteomes" id="UP000182444"/>
    </source>
</evidence>
<dbReference type="GeneID" id="94583626"/>
<evidence type="ECO:0000313" key="1">
    <source>
        <dbReference type="EMBL" id="AOW05495.1"/>
    </source>
</evidence>